<reference evidence="2 3" key="1">
    <citation type="submission" date="2019-10" db="EMBL/GenBank/DDBJ databases">
        <title>Draft Genome Sequence of Cytophagaceae sp. SJW1-29.</title>
        <authorList>
            <person name="Choi A."/>
        </authorList>
    </citation>
    <scope>NUCLEOTIDE SEQUENCE [LARGE SCALE GENOMIC DNA]</scope>
    <source>
        <strain evidence="2 3">SJW1-29</strain>
    </source>
</reference>
<dbReference type="InterPro" id="IPR015032">
    <property type="entry name" value="ThsB__TIR-like_domain"/>
</dbReference>
<keyword evidence="3" id="KW-1185">Reference proteome</keyword>
<dbReference type="Pfam" id="PF08937">
    <property type="entry name" value="ThsB_TIR"/>
    <property type="match status" value="1"/>
</dbReference>
<evidence type="ECO:0000259" key="1">
    <source>
        <dbReference type="Pfam" id="PF08937"/>
    </source>
</evidence>
<proteinExistence type="predicted"/>
<sequence>MPKKTFISFKSEDILKVWALRGLSHFQNVAFEMDDVSLRESVDSKEEAYIKSVIRPKIKSCDVCLCLIGENTFRSRKWVPWEVRLASEEGKTILAMRLKDMNTAITPAVLSNLGIIPFDWDIEKLFVQIGR</sequence>
<dbReference type="SUPFAM" id="SSF52206">
    <property type="entry name" value="Hypothetical protein MTH538"/>
    <property type="match status" value="1"/>
</dbReference>
<dbReference type="AlphaFoldDB" id="A0A7C9BL94"/>
<dbReference type="EMBL" id="WHLY01000002">
    <property type="protein sequence ID" value="MPR36734.1"/>
    <property type="molecule type" value="Genomic_DNA"/>
</dbReference>
<dbReference type="RefSeq" id="WP_152764903.1">
    <property type="nucleotide sequence ID" value="NZ_WHLY01000002.1"/>
</dbReference>
<dbReference type="Gene3D" id="3.40.50.11200">
    <property type="match status" value="1"/>
</dbReference>
<gene>
    <name evidence="2" type="ORF">GBK04_26225</name>
</gene>
<organism evidence="2 3">
    <name type="scientific">Salmonirosea aquatica</name>
    <dbReference type="NCBI Taxonomy" id="2654236"/>
    <lineage>
        <taxon>Bacteria</taxon>
        <taxon>Pseudomonadati</taxon>
        <taxon>Bacteroidota</taxon>
        <taxon>Cytophagia</taxon>
        <taxon>Cytophagales</taxon>
        <taxon>Spirosomataceae</taxon>
        <taxon>Salmonirosea</taxon>
    </lineage>
</organism>
<protein>
    <submittedName>
        <fullName evidence="2">TIR domain-containing protein</fullName>
    </submittedName>
</protein>
<comment type="caution">
    <text evidence="2">The sequence shown here is derived from an EMBL/GenBank/DDBJ whole genome shotgun (WGS) entry which is preliminary data.</text>
</comment>
<evidence type="ECO:0000313" key="3">
    <source>
        <dbReference type="Proteomes" id="UP000479293"/>
    </source>
</evidence>
<feature type="domain" description="Thoeris protein ThsB TIR-like" evidence="1">
    <location>
        <begin position="6"/>
        <end position="100"/>
    </location>
</feature>
<name>A0A7C9BL94_9BACT</name>
<dbReference type="Proteomes" id="UP000479293">
    <property type="component" value="Unassembled WGS sequence"/>
</dbReference>
<accession>A0A7C9BL94</accession>
<dbReference type="InterPro" id="IPR036490">
    <property type="entry name" value="ThsB_TIR-like_sf"/>
</dbReference>
<evidence type="ECO:0000313" key="2">
    <source>
        <dbReference type="EMBL" id="MPR36734.1"/>
    </source>
</evidence>